<gene>
    <name evidence="1" type="ORF">L211DRAFT_765498</name>
</gene>
<dbReference type="InParanoid" id="A0A3N4LF73"/>
<name>A0A3N4LF73_9PEZI</name>
<dbReference type="AlphaFoldDB" id="A0A3N4LF73"/>
<dbReference type="Gene3D" id="3.40.50.300">
    <property type="entry name" value="P-loop containing nucleotide triphosphate hydrolases"/>
    <property type="match status" value="1"/>
</dbReference>
<feature type="non-terminal residue" evidence="1">
    <location>
        <position position="67"/>
    </location>
</feature>
<dbReference type="Proteomes" id="UP000267821">
    <property type="component" value="Unassembled WGS sequence"/>
</dbReference>
<evidence type="ECO:0008006" key="3">
    <source>
        <dbReference type="Google" id="ProtNLM"/>
    </source>
</evidence>
<reference evidence="1 2" key="1">
    <citation type="journal article" date="2018" name="Nat. Ecol. Evol.">
        <title>Pezizomycetes genomes reveal the molecular basis of ectomycorrhizal truffle lifestyle.</title>
        <authorList>
            <person name="Murat C."/>
            <person name="Payen T."/>
            <person name="Noel B."/>
            <person name="Kuo A."/>
            <person name="Morin E."/>
            <person name="Chen J."/>
            <person name="Kohler A."/>
            <person name="Krizsan K."/>
            <person name="Balestrini R."/>
            <person name="Da Silva C."/>
            <person name="Montanini B."/>
            <person name="Hainaut M."/>
            <person name="Levati E."/>
            <person name="Barry K.W."/>
            <person name="Belfiori B."/>
            <person name="Cichocki N."/>
            <person name="Clum A."/>
            <person name="Dockter R.B."/>
            <person name="Fauchery L."/>
            <person name="Guy J."/>
            <person name="Iotti M."/>
            <person name="Le Tacon F."/>
            <person name="Lindquist E.A."/>
            <person name="Lipzen A."/>
            <person name="Malagnac F."/>
            <person name="Mello A."/>
            <person name="Molinier V."/>
            <person name="Miyauchi S."/>
            <person name="Poulain J."/>
            <person name="Riccioni C."/>
            <person name="Rubini A."/>
            <person name="Sitrit Y."/>
            <person name="Splivallo R."/>
            <person name="Traeger S."/>
            <person name="Wang M."/>
            <person name="Zifcakova L."/>
            <person name="Wipf D."/>
            <person name="Zambonelli A."/>
            <person name="Paolocci F."/>
            <person name="Nowrousian M."/>
            <person name="Ottonello S."/>
            <person name="Baldrian P."/>
            <person name="Spatafora J.W."/>
            <person name="Henrissat B."/>
            <person name="Nagy L.G."/>
            <person name="Aury J.M."/>
            <person name="Wincker P."/>
            <person name="Grigoriev I.V."/>
            <person name="Bonfante P."/>
            <person name="Martin F.M."/>
        </authorList>
    </citation>
    <scope>NUCLEOTIDE SEQUENCE [LARGE SCALE GENOMIC DNA]</scope>
    <source>
        <strain evidence="1 2">ATCC MYA-4762</strain>
    </source>
</reference>
<evidence type="ECO:0000313" key="1">
    <source>
        <dbReference type="EMBL" id="RPB21366.1"/>
    </source>
</evidence>
<proteinExistence type="predicted"/>
<protein>
    <recommendedName>
        <fullName evidence="3">NB-ARC domain-containing protein</fullName>
    </recommendedName>
</protein>
<keyword evidence="2" id="KW-1185">Reference proteome</keyword>
<evidence type="ECO:0000313" key="2">
    <source>
        <dbReference type="Proteomes" id="UP000267821"/>
    </source>
</evidence>
<dbReference type="InterPro" id="IPR027417">
    <property type="entry name" value="P-loop_NTPase"/>
</dbReference>
<dbReference type="SUPFAM" id="SSF52540">
    <property type="entry name" value="P-loop containing nucleoside triphosphate hydrolases"/>
    <property type="match status" value="1"/>
</dbReference>
<sequence length="67" mass="7735">NTNWLLVFDNLHNLDLVNIEEYIPSCNHGTVIITSRQREIIQQGRRGFEVQQMHPTEAIQLLLSSCS</sequence>
<accession>A0A3N4LF73</accession>
<dbReference type="OrthoDB" id="674604at2759"/>
<dbReference type="EMBL" id="ML121560">
    <property type="protein sequence ID" value="RPB21366.1"/>
    <property type="molecule type" value="Genomic_DNA"/>
</dbReference>
<feature type="non-terminal residue" evidence="1">
    <location>
        <position position="1"/>
    </location>
</feature>
<organism evidence="1 2">
    <name type="scientific">Terfezia boudieri ATCC MYA-4762</name>
    <dbReference type="NCBI Taxonomy" id="1051890"/>
    <lineage>
        <taxon>Eukaryota</taxon>
        <taxon>Fungi</taxon>
        <taxon>Dikarya</taxon>
        <taxon>Ascomycota</taxon>
        <taxon>Pezizomycotina</taxon>
        <taxon>Pezizomycetes</taxon>
        <taxon>Pezizales</taxon>
        <taxon>Pezizaceae</taxon>
        <taxon>Terfezia</taxon>
    </lineage>
</organism>